<dbReference type="Proteomes" id="UP000769780">
    <property type="component" value="Unassembled WGS sequence"/>
</dbReference>
<accession>A0ABS7K7C0</accession>
<reference evidence="1 2" key="1">
    <citation type="submission" date="2020-07" db="EMBL/GenBank/DDBJ databases">
        <title>Fungal Genomes of the International Space Station.</title>
        <authorList>
            <person name="Seuylemezian A."/>
            <person name="Singh N.K."/>
            <person name="Wood J."/>
            <person name="Venkateswaran K."/>
        </authorList>
    </citation>
    <scope>NUCLEOTIDE SEQUENCE [LARGE SCALE GENOMIC DNA]</scope>
    <source>
        <strain evidence="1 2">PL-B2</strain>
    </source>
</reference>
<name>A0ABS7K7C0_9BACI</name>
<evidence type="ECO:0000313" key="2">
    <source>
        <dbReference type="Proteomes" id="UP000769780"/>
    </source>
</evidence>
<gene>
    <name evidence="1" type="ORF">H0185_15370</name>
</gene>
<keyword evidence="2" id="KW-1185">Reference proteome</keyword>
<proteinExistence type="predicted"/>
<organism evidence="1 2">
    <name type="scientific">Mesobacillus maritimus</name>
    <dbReference type="NCBI Taxonomy" id="1643336"/>
    <lineage>
        <taxon>Bacteria</taxon>
        <taxon>Bacillati</taxon>
        <taxon>Bacillota</taxon>
        <taxon>Bacilli</taxon>
        <taxon>Bacillales</taxon>
        <taxon>Bacillaceae</taxon>
        <taxon>Mesobacillus</taxon>
    </lineage>
</organism>
<dbReference type="EMBL" id="JACWFH010000020">
    <property type="protein sequence ID" value="MBY0098179.1"/>
    <property type="molecule type" value="Genomic_DNA"/>
</dbReference>
<evidence type="ECO:0000313" key="1">
    <source>
        <dbReference type="EMBL" id="MBY0098179.1"/>
    </source>
</evidence>
<evidence type="ECO:0008006" key="3">
    <source>
        <dbReference type="Google" id="ProtNLM"/>
    </source>
</evidence>
<protein>
    <recommendedName>
        <fullName evidence="3">RES domain-containing protein</fullName>
    </recommendedName>
</protein>
<dbReference type="RefSeq" id="WP_221874403.1">
    <property type="nucleotide sequence ID" value="NZ_JACWFH010000020.1"/>
</dbReference>
<comment type="caution">
    <text evidence="1">The sequence shown here is derived from an EMBL/GenBank/DDBJ whole genome shotgun (WGS) entry which is preliminary data.</text>
</comment>
<sequence length="181" mass="21229">MMRTAYRGVSFHEAQEVVKNQRYDRTESRDFLNGVAARSSFGQGLYLVNDQELAAKYAFCHAEVENDEQAVILKQKIHLIHPFILNYKYSETRLRSEALNWKLDQNTSLIKESTDTVEHSIETSRKIGQVIQEYLCHHSYDGIIYHLNDELIYYVLYDQATQVENIEIDFVFNINLLKKES</sequence>